<dbReference type="Pfam" id="PF02563">
    <property type="entry name" value="Poly_export"/>
    <property type="match status" value="1"/>
</dbReference>
<dbReference type="GO" id="GO:0015159">
    <property type="term" value="F:polysaccharide transmembrane transporter activity"/>
    <property type="evidence" value="ECO:0007669"/>
    <property type="project" value="InterPro"/>
</dbReference>
<gene>
    <name evidence="3" type="ORF">SAMN05216474_2903</name>
</gene>
<protein>
    <submittedName>
        <fullName evidence="3">Polysaccharide export outer membrane protein</fullName>
    </submittedName>
</protein>
<dbReference type="InterPro" id="IPR049712">
    <property type="entry name" value="Poly_export"/>
</dbReference>
<dbReference type="PANTHER" id="PTHR33619">
    <property type="entry name" value="POLYSACCHARIDE EXPORT PROTEIN GFCE-RELATED"/>
    <property type="match status" value="1"/>
</dbReference>
<dbReference type="Proteomes" id="UP000236454">
    <property type="component" value="Unassembled WGS sequence"/>
</dbReference>
<keyword evidence="1" id="KW-0732">Signal</keyword>
<dbReference type="EMBL" id="FPAS01000006">
    <property type="protein sequence ID" value="SFT88294.1"/>
    <property type="molecule type" value="Genomic_DNA"/>
</dbReference>
<accession>A0A1I7BM62</accession>
<evidence type="ECO:0000259" key="2">
    <source>
        <dbReference type="Pfam" id="PF02563"/>
    </source>
</evidence>
<dbReference type="RefSeq" id="WP_090252324.1">
    <property type="nucleotide sequence ID" value="NZ_FPAS01000006.1"/>
</dbReference>
<evidence type="ECO:0000313" key="3">
    <source>
        <dbReference type="EMBL" id="SFT88294.1"/>
    </source>
</evidence>
<proteinExistence type="predicted"/>
<organism evidence="3 4">
    <name type="scientific">Lishizhenia tianjinensis</name>
    <dbReference type="NCBI Taxonomy" id="477690"/>
    <lineage>
        <taxon>Bacteria</taxon>
        <taxon>Pseudomonadati</taxon>
        <taxon>Bacteroidota</taxon>
        <taxon>Flavobacteriia</taxon>
        <taxon>Flavobacteriales</taxon>
        <taxon>Crocinitomicaceae</taxon>
        <taxon>Lishizhenia</taxon>
    </lineage>
</organism>
<dbReference type="AlphaFoldDB" id="A0A1I7BM62"/>
<reference evidence="3 4" key="1">
    <citation type="submission" date="2016-10" db="EMBL/GenBank/DDBJ databases">
        <authorList>
            <person name="de Groot N.N."/>
        </authorList>
    </citation>
    <scope>NUCLEOTIDE SEQUENCE [LARGE SCALE GENOMIC DNA]</scope>
    <source>
        <strain evidence="3 4">CGMCC 1.7005</strain>
    </source>
</reference>
<evidence type="ECO:0000313" key="4">
    <source>
        <dbReference type="Proteomes" id="UP000236454"/>
    </source>
</evidence>
<name>A0A1I7BM62_9FLAO</name>
<dbReference type="PROSITE" id="PS51257">
    <property type="entry name" value="PROKAR_LIPOPROTEIN"/>
    <property type="match status" value="1"/>
</dbReference>
<keyword evidence="4" id="KW-1185">Reference proteome</keyword>
<dbReference type="Gene3D" id="3.10.560.10">
    <property type="entry name" value="Outer membrane lipoprotein wza domain like"/>
    <property type="match status" value="1"/>
</dbReference>
<dbReference type="PANTHER" id="PTHR33619:SF3">
    <property type="entry name" value="POLYSACCHARIDE EXPORT PROTEIN GFCE-RELATED"/>
    <property type="match status" value="1"/>
</dbReference>
<dbReference type="OrthoDB" id="1466931at2"/>
<sequence>MKNLFYFLIIVALTSCNINSNLMFKNLDRSDVVIKDSIPMAPQESYRMSTNDRFSFELYPQDGEQIVENTGQKQFEITPLEYTIRPDGKAELPVIGDIHLAGLTVQECEDTLEHYFSFTHNNPFVQVKILNKRVIVFPGNGSEAKVVNLINENTTLMEVLALAGGIAERGKSKSIKILRNVGNQREVYEINLSTLDGLKYTDMIIQANDYIYIEPTKEITRGILREVTPLLGIITSSLAIITIFSKL</sequence>
<evidence type="ECO:0000256" key="1">
    <source>
        <dbReference type="ARBA" id="ARBA00022729"/>
    </source>
</evidence>
<dbReference type="Gene3D" id="3.30.1950.10">
    <property type="entry name" value="wza like domain"/>
    <property type="match status" value="1"/>
</dbReference>
<dbReference type="STRING" id="477690.SAMN05216474_2903"/>
<feature type="domain" description="Polysaccharide export protein N-terminal" evidence="2">
    <location>
        <begin position="42"/>
        <end position="129"/>
    </location>
</feature>
<dbReference type="InterPro" id="IPR003715">
    <property type="entry name" value="Poly_export_N"/>
</dbReference>